<dbReference type="AlphaFoldDB" id="A0A1Q9DBV8"/>
<keyword evidence="1" id="KW-0812">Transmembrane</keyword>
<dbReference type="Proteomes" id="UP000186817">
    <property type="component" value="Unassembled WGS sequence"/>
</dbReference>
<organism evidence="2 3">
    <name type="scientific">Symbiodinium microadriaticum</name>
    <name type="common">Dinoflagellate</name>
    <name type="synonym">Zooxanthella microadriatica</name>
    <dbReference type="NCBI Taxonomy" id="2951"/>
    <lineage>
        <taxon>Eukaryota</taxon>
        <taxon>Sar</taxon>
        <taxon>Alveolata</taxon>
        <taxon>Dinophyceae</taxon>
        <taxon>Suessiales</taxon>
        <taxon>Symbiodiniaceae</taxon>
        <taxon>Symbiodinium</taxon>
    </lineage>
</organism>
<protein>
    <submittedName>
        <fullName evidence="2">Uncharacterized protein</fullName>
    </submittedName>
</protein>
<proteinExistence type="predicted"/>
<keyword evidence="3" id="KW-1185">Reference proteome</keyword>
<comment type="caution">
    <text evidence="2">The sequence shown here is derived from an EMBL/GenBank/DDBJ whole genome shotgun (WGS) entry which is preliminary data.</text>
</comment>
<evidence type="ECO:0000313" key="2">
    <source>
        <dbReference type="EMBL" id="OLP92652.1"/>
    </source>
</evidence>
<sequence length="413" mass="45842">MAMDQPRVGETPPVFVGRLDVPAQGAGAKDFSYVSGLSVHPSQGTYDFRDGDGIVPLLLRPLGRPGGCSSTAAAVLAGEVLSRMEGFDIRGDGAHARIAERVGAMLSRSMARGELMPIVDAASQGSAHLMLEKGLPLSRRLPPNKEDQIFMPAWLRTVVIVIFNFGTSILLVNSVKYLYTFSGFEFPLFIASMHMVFSWALTAFIVHCSEDSGDKVLMPSDERLRKGYERSGFTLNGPSQRKAGCAKTSHFNCCQMCAPGNWVLTDDQWRAARSSYFKMWRLSAVVGNFLERKLAEMHGAMRSQELCRFDVDNLHDKYHEDGSLPKCGNHLLKVGARLLAPGWDDAAEAEKVGKYMEASIFRAMSDKQLPDNEKLQVEAAVHFLRELCIFASELQLEKHLDSWQEAYDFLHGR</sequence>
<keyword evidence="1" id="KW-0472">Membrane</keyword>
<name>A0A1Q9DBV8_SYMMI</name>
<feature type="transmembrane region" description="Helical" evidence="1">
    <location>
        <begin position="186"/>
        <end position="208"/>
    </location>
</feature>
<evidence type="ECO:0000313" key="3">
    <source>
        <dbReference type="Proteomes" id="UP000186817"/>
    </source>
</evidence>
<keyword evidence="1" id="KW-1133">Transmembrane helix</keyword>
<gene>
    <name evidence="2" type="ORF">AK812_SmicGene25535</name>
</gene>
<dbReference type="EMBL" id="LSRX01000612">
    <property type="protein sequence ID" value="OLP92652.1"/>
    <property type="molecule type" value="Genomic_DNA"/>
</dbReference>
<reference evidence="2 3" key="1">
    <citation type="submission" date="2016-02" db="EMBL/GenBank/DDBJ databases">
        <title>Genome analysis of coral dinoflagellate symbionts highlights evolutionary adaptations to a symbiotic lifestyle.</title>
        <authorList>
            <person name="Aranda M."/>
            <person name="Li Y."/>
            <person name="Liew Y.J."/>
            <person name="Baumgarten S."/>
            <person name="Simakov O."/>
            <person name="Wilson M."/>
            <person name="Piel J."/>
            <person name="Ashoor H."/>
            <person name="Bougouffa S."/>
            <person name="Bajic V.B."/>
            <person name="Ryu T."/>
            <person name="Ravasi T."/>
            <person name="Bayer T."/>
            <person name="Micklem G."/>
            <person name="Kim H."/>
            <person name="Bhak J."/>
            <person name="Lajeunesse T.C."/>
            <person name="Voolstra C.R."/>
        </authorList>
    </citation>
    <scope>NUCLEOTIDE SEQUENCE [LARGE SCALE GENOMIC DNA]</scope>
    <source>
        <strain evidence="2 3">CCMP2467</strain>
    </source>
</reference>
<evidence type="ECO:0000256" key="1">
    <source>
        <dbReference type="SAM" id="Phobius"/>
    </source>
</evidence>
<accession>A0A1Q9DBV8</accession>
<feature type="transmembrane region" description="Helical" evidence="1">
    <location>
        <begin position="153"/>
        <end position="174"/>
    </location>
</feature>